<sequence>MQPYLLSPPSLFLPPSIPCRFCGAVWLTNSQGETSAGVLAKLACLSAQITWDSPNYPVANQSISWVSAGDAWPPFAVVTGGVIRCLFYCNPKNVPAGRIHATGSTTATFQ</sequence>
<name>A0AAN7XMH1_ELEMC</name>
<evidence type="ECO:0000313" key="1">
    <source>
        <dbReference type="EMBL" id="KAK5864815.1"/>
    </source>
</evidence>
<comment type="caution">
    <text evidence="1">The sequence shown here is derived from an EMBL/GenBank/DDBJ whole genome shotgun (WGS) entry which is preliminary data.</text>
</comment>
<dbReference type="EMBL" id="JAUZQC010000010">
    <property type="protein sequence ID" value="KAK5864815.1"/>
    <property type="molecule type" value="Genomic_DNA"/>
</dbReference>
<protein>
    <submittedName>
        <fullName evidence="1">Uncharacterized protein</fullName>
    </submittedName>
</protein>
<keyword evidence="2" id="KW-1185">Reference proteome</keyword>
<dbReference type="Proteomes" id="UP001346869">
    <property type="component" value="Unassembled WGS sequence"/>
</dbReference>
<dbReference type="AlphaFoldDB" id="A0AAN7XMH1"/>
<reference evidence="1 2" key="2">
    <citation type="journal article" date="2023" name="Mol. Biol. Evol.">
        <title>Genomics of Secondarily Temperate Adaptation in the Only Non-Antarctic Icefish.</title>
        <authorList>
            <person name="Rivera-Colon A.G."/>
            <person name="Rayamajhi N."/>
            <person name="Minhas B.F."/>
            <person name="Madrigal G."/>
            <person name="Bilyk K.T."/>
            <person name="Yoon V."/>
            <person name="Hune M."/>
            <person name="Gregory S."/>
            <person name="Cheng C.H.C."/>
            <person name="Catchen J.M."/>
        </authorList>
    </citation>
    <scope>NUCLEOTIDE SEQUENCE [LARGE SCALE GENOMIC DNA]</scope>
    <source>
        <strain evidence="1">JMC-PN-2008</strain>
    </source>
</reference>
<proteinExistence type="predicted"/>
<accession>A0AAN7XMH1</accession>
<evidence type="ECO:0000313" key="2">
    <source>
        <dbReference type="Proteomes" id="UP001346869"/>
    </source>
</evidence>
<organism evidence="1 2">
    <name type="scientific">Eleginops maclovinus</name>
    <name type="common">Patagonian blennie</name>
    <name type="synonym">Eleginus maclovinus</name>
    <dbReference type="NCBI Taxonomy" id="56733"/>
    <lineage>
        <taxon>Eukaryota</taxon>
        <taxon>Metazoa</taxon>
        <taxon>Chordata</taxon>
        <taxon>Craniata</taxon>
        <taxon>Vertebrata</taxon>
        <taxon>Euteleostomi</taxon>
        <taxon>Actinopterygii</taxon>
        <taxon>Neopterygii</taxon>
        <taxon>Teleostei</taxon>
        <taxon>Neoteleostei</taxon>
        <taxon>Acanthomorphata</taxon>
        <taxon>Eupercaria</taxon>
        <taxon>Perciformes</taxon>
        <taxon>Notothenioidei</taxon>
        <taxon>Eleginopidae</taxon>
        <taxon>Eleginops</taxon>
    </lineage>
</organism>
<reference evidence="1 2" key="1">
    <citation type="journal article" date="2023" name="Genes (Basel)">
        <title>Chromosome-Level Genome Assembly and Circadian Gene Repertoire of the Patagonia Blennie Eleginops maclovinus-The Closest Ancestral Proxy of Antarctic Cryonotothenioids.</title>
        <authorList>
            <person name="Cheng C.C."/>
            <person name="Rivera-Colon A.G."/>
            <person name="Minhas B.F."/>
            <person name="Wilson L."/>
            <person name="Rayamajhi N."/>
            <person name="Vargas-Chacoff L."/>
            <person name="Catchen J.M."/>
        </authorList>
    </citation>
    <scope>NUCLEOTIDE SEQUENCE [LARGE SCALE GENOMIC DNA]</scope>
    <source>
        <strain evidence="1">JMC-PN-2008</strain>
    </source>
</reference>
<gene>
    <name evidence="1" type="ORF">PBY51_016026</name>
</gene>